<dbReference type="Pfam" id="PF13499">
    <property type="entry name" value="EF-hand_7"/>
    <property type="match status" value="1"/>
</dbReference>
<dbReference type="PROSITE" id="PS50222">
    <property type="entry name" value="EF_HAND_2"/>
    <property type="match status" value="2"/>
</dbReference>
<name>A0A922HVW0_DERFA</name>
<evidence type="ECO:0000256" key="10">
    <source>
        <dbReference type="ARBA" id="ARBA00022729"/>
    </source>
</evidence>
<evidence type="ECO:0000256" key="6">
    <source>
        <dbReference type="ARBA" id="ARBA00022490"/>
    </source>
</evidence>
<dbReference type="InterPro" id="IPR018247">
    <property type="entry name" value="EF_Hand_1_Ca_BS"/>
</dbReference>
<keyword evidence="14" id="KW-0238">DNA-binding</keyword>
<keyword evidence="13" id="KW-0333">Golgi apparatus</keyword>
<keyword evidence="9" id="KW-0344">Guanine-nucleotide releasing factor</keyword>
<evidence type="ECO:0000256" key="16">
    <source>
        <dbReference type="SAM" id="MobiDB-lite"/>
    </source>
</evidence>
<evidence type="ECO:0000256" key="8">
    <source>
        <dbReference type="ARBA" id="ARBA00022553"/>
    </source>
</evidence>
<feature type="domain" description="EF-hand" evidence="17">
    <location>
        <begin position="292"/>
        <end position="327"/>
    </location>
</feature>
<feature type="compositionally biased region" description="Low complexity" evidence="16">
    <location>
        <begin position="555"/>
        <end position="587"/>
    </location>
</feature>
<feature type="compositionally biased region" description="Low complexity" evidence="16">
    <location>
        <begin position="492"/>
        <end position="513"/>
    </location>
</feature>
<evidence type="ECO:0000256" key="2">
    <source>
        <dbReference type="ARBA" id="ARBA00004496"/>
    </source>
</evidence>
<feature type="region of interest" description="Disordered" evidence="16">
    <location>
        <begin position="492"/>
        <end position="616"/>
    </location>
</feature>
<keyword evidence="7" id="KW-0964">Secreted</keyword>
<feature type="domain" description="EF-hand" evidence="17">
    <location>
        <begin position="344"/>
        <end position="379"/>
    </location>
</feature>
<feature type="compositionally biased region" description="Low complexity" evidence="16">
    <location>
        <begin position="526"/>
        <end position="548"/>
    </location>
</feature>
<evidence type="ECO:0000256" key="11">
    <source>
        <dbReference type="ARBA" id="ARBA00022737"/>
    </source>
</evidence>
<keyword evidence="10" id="KW-0732">Signal</keyword>
<dbReference type="GO" id="GO:0005509">
    <property type="term" value="F:calcium ion binding"/>
    <property type="evidence" value="ECO:0007669"/>
    <property type="project" value="InterPro"/>
</dbReference>
<evidence type="ECO:0000259" key="17">
    <source>
        <dbReference type="PROSITE" id="PS50222"/>
    </source>
</evidence>
<evidence type="ECO:0000256" key="3">
    <source>
        <dbReference type="ARBA" id="ARBA00004555"/>
    </source>
</evidence>
<dbReference type="AlphaFoldDB" id="A0A922HVW0"/>
<dbReference type="PROSITE" id="PS00018">
    <property type="entry name" value="EF_HAND_1"/>
    <property type="match status" value="2"/>
</dbReference>
<evidence type="ECO:0000256" key="14">
    <source>
        <dbReference type="ARBA" id="ARBA00023125"/>
    </source>
</evidence>
<evidence type="ECO:0000256" key="7">
    <source>
        <dbReference type="ARBA" id="ARBA00022525"/>
    </source>
</evidence>
<feature type="compositionally biased region" description="Low complexity" evidence="16">
    <location>
        <begin position="594"/>
        <end position="610"/>
    </location>
</feature>
<evidence type="ECO:0000313" key="18">
    <source>
        <dbReference type="EMBL" id="KAH9512000.1"/>
    </source>
</evidence>
<evidence type="ECO:0000313" key="19">
    <source>
        <dbReference type="Proteomes" id="UP000790347"/>
    </source>
</evidence>
<dbReference type="CDD" id="cd00051">
    <property type="entry name" value="EFh"/>
    <property type="match status" value="1"/>
</dbReference>
<keyword evidence="12" id="KW-0106">Calcium</keyword>
<dbReference type="EMBL" id="ASGP02000004">
    <property type="protein sequence ID" value="KAH9512000.1"/>
    <property type="molecule type" value="Genomic_DNA"/>
</dbReference>
<keyword evidence="15" id="KW-0472">Membrane</keyword>
<dbReference type="InterPro" id="IPR040250">
    <property type="entry name" value="Nucleobindin"/>
</dbReference>
<keyword evidence="6" id="KW-0963">Cytoplasm</keyword>
<evidence type="ECO:0000256" key="13">
    <source>
        <dbReference type="ARBA" id="ARBA00023034"/>
    </source>
</evidence>
<dbReference type="InterPro" id="IPR011992">
    <property type="entry name" value="EF-hand-dom_pair"/>
</dbReference>
<evidence type="ECO:0000256" key="5">
    <source>
        <dbReference type="ARBA" id="ARBA00008063"/>
    </source>
</evidence>
<dbReference type="GO" id="GO:0005794">
    <property type="term" value="C:Golgi apparatus"/>
    <property type="evidence" value="ECO:0007669"/>
    <property type="project" value="UniProtKB-SubCell"/>
</dbReference>
<dbReference type="GO" id="GO:0005793">
    <property type="term" value="C:endoplasmic reticulum-Golgi intermediate compartment"/>
    <property type="evidence" value="ECO:0007669"/>
    <property type="project" value="TreeGrafter"/>
</dbReference>
<evidence type="ECO:0000256" key="4">
    <source>
        <dbReference type="ARBA" id="ARBA00004613"/>
    </source>
</evidence>
<reference evidence="18" key="2">
    <citation type="journal article" date="2022" name="Res Sq">
        <title>Comparative Genomics Reveals Insights into the Divergent Evolution of Astigmatic Mites and Household Pest Adaptations.</title>
        <authorList>
            <person name="Xiong Q."/>
            <person name="Wan A.T.-Y."/>
            <person name="Liu X.-Y."/>
            <person name="Fung C.S.-H."/>
            <person name="Xiao X."/>
            <person name="Malainual N."/>
            <person name="Hou J."/>
            <person name="Wang L."/>
            <person name="Wang M."/>
            <person name="Yang K."/>
            <person name="Cui Y."/>
            <person name="Leung E."/>
            <person name="Nong W."/>
            <person name="Shin S.-K."/>
            <person name="Au S."/>
            <person name="Jeong K.Y."/>
            <person name="Chew F.T."/>
            <person name="Hui J."/>
            <person name="Leung T.F."/>
            <person name="Tungtrongchitr A."/>
            <person name="Zhong N."/>
            <person name="Liu Z."/>
            <person name="Tsui S."/>
        </authorList>
    </citation>
    <scope>NUCLEOTIDE SEQUENCE</scope>
    <source>
        <strain evidence="18">Derf</strain>
        <tissue evidence="18">Whole organism</tissue>
    </source>
</reference>
<keyword evidence="19" id="KW-1185">Reference proteome</keyword>
<evidence type="ECO:0000256" key="12">
    <source>
        <dbReference type="ARBA" id="ARBA00022837"/>
    </source>
</evidence>
<dbReference type="Gene3D" id="1.10.238.10">
    <property type="entry name" value="EF-hand"/>
    <property type="match status" value="1"/>
</dbReference>
<comment type="similarity">
    <text evidence="5">Belongs to the nucleobindin family.</text>
</comment>
<dbReference type="Proteomes" id="UP000790347">
    <property type="component" value="Unassembled WGS sequence"/>
</dbReference>
<dbReference type="GO" id="GO:0016020">
    <property type="term" value="C:membrane"/>
    <property type="evidence" value="ECO:0007669"/>
    <property type="project" value="UniProtKB-SubCell"/>
</dbReference>
<gene>
    <name evidence="18" type="primary">NUCB2</name>
    <name evidence="18" type="ORF">DERF_010416</name>
</gene>
<protein>
    <submittedName>
        <fullName evidence="18">Nucleobindin-2</fullName>
    </submittedName>
</protein>
<dbReference type="InterPro" id="IPR057576">
    <property type="entry name" value="NUCB1_N"/>
</dbReference>
<dbReference type="GO" id="GO:0070062">
    <property type="term" value="C:extracellular exosome"/>
    <property type="evidence" value="ECO:0007669"/>
    <property type="project" value="TreeGrafter"/>
</dbReference>
<proteinExistence type="inferred from homology"/>
<dbReference type="Pfam" id="PF25434">
    <property type="entry name" value="NUCB1_N"/>
    <property type="match status" value="1"/>
</dbReference>
<feature type="compositionally biased region" description="Polar residues" evidence="16">
    <location>
        <begin position="514"/>
        <end position="525"/>
    </location>
</feature>
<dbReference type="PANTHER" id="PTHR19237:SF20">
    <property type="entry name" value="NUCLEOBINDIN 1"/>
    <property type="match status" value="1"/>
</dbReference>
<evidence type="ECO:0000256" key="1">
    <source>
        <dbReference type="ARBA" id="ARBA00004170"/>
    </source>
</evidence>
<keyword evidence="8" id="KW-0597">Phosphoprotein</keyword>
<comment type="subcellular location">
    <subcellularLocation>
        <location evidence="2">Cytoplasm</location>
    </subcellularLocation>
    <subcellularLocation>
        <location evidence="3">Golgi apparatus</location>
    </subcellularLocation>
    <subcellularLocation>
        <location evidence="1">Membrane</location>
        <topology evidence="1">Peripheral membrane protein</topology>
    </subcellularLocation>
    <subcellularLocation>
        <location evidence="4">Secreted</location>
    </subcellularLocation>
</comment>
<accession>A0A922HVW0</accession>
<organism evidence="18 19">
    <name type="scientific">Dermatophagoides farinae</name>
    <name type="common">American house dust mite</name>
    <dbReference type="NCBI Taxonomy" id="6954"/>
    <lineage>
        <taxon>Eukaryota</taxon>
        <taxon>Metazoa</taxon>
        <taxon>Ecdysozoa</taxon>
        <taxon>Arthropoda</taxon>
        <taxon>Chelicerata</taxon>
        <taxon>Arachnida</taxon>
        <taxon>Acari</taxon>
        <taxon>Acariformes</taxon>
        <taxon>Sarcoptiformes</taxon>
        <taxon>Astigmata</taxon>
        <taxon>Psoroptidia</taxon>
        <taxon>Analgoidea</taxon>
        <taxon>Pyroglyphidae</taxon>
        <taxon>Dermatophagoidinae</taxon>
        <taxon>Dermatophagoides</taxon>
    </lineage>
</organism>
<dbReference type="GO" id="GO:0003677">
    <property type="term" value="F:DNA binding"/>
    <property type="evidence" value="ECO:0007669"/>
    <property type="project" value="UniProtKB-KW"/>
</dbReference>
<evidence type="ECO:0000256" key="9">
    <source>
        <dbReference type="ARBA" id="ARBA00022658"/>
    </source>
</evidence>
<reference evidence="18" key="1">
    <citation type="submission" date="2013-05" db="EMBL/GenBank/DDBJ databases">
        <authorList>
            <person name="Yim A.K.Y."/>
            <person name="Chan T.F."/>
            <person name="Ji K.M."/>
            <person name="Liu X.Y."/>
            <person name="Zhou J.W."/>
            <person name="Li R.Q."/>
            <person name="Yang K.Y."/>
            <person name="Li J."/>
            <person name="Li M."/>
            <person name="Law P.T.W."/>
            <person name="Wu Y.L."/>
            <person name="Cai Z.L."/>
            <person name="Qin H."/>
            <person name="Bao Y."/>
            <person name="Leung R.K.K."/>
            <person name="Ng P.K.S."/>
            <person name="Zou J."/>
            <person name="Zhong X.J."/>
            <person name="Ran P.X."/>
            <person name="Zhong N.S."/>
            <person name="Liu Z.G."/>
            <person name="Tsui S.K.W."/>
        </authorList>
    </citation>
    <scope>NUCLEOTIDE SEQUENCE</scope>
    <source>
        <strain evidence="18">Derf</strain>
        <tissue evidence="18">Whole organism</tissue>
    </source>
</reference>
<evidence type="ECO:0000256" key="15">
    <source>
        <dbReference type="ARBA" id="ARBA00023136"/>
    </source>
</evidence>
<dbReference type="PANTHER" id="PTHR19237">
    <property type="entry name" value="NUCLEOBINDIN"/>
    <property type="match status" value="1"/>
</dbReference>
<keyword evidence="11" id="KW-0677">Repeat</keyword>
<sequence length="616" mass="73109">MLLDTRQYSLCLTIFVVIILSIITGLDSAPRPPIHHSQIPGASENEIEENVNEIHDDDKVDKEIDDLGLEYGRYLQEVVKALDDDPVFSKKLGNVTHEQIMNGHVARIIDQVAPDVRNRLDELKRIELDRLRKLAMKEHRLEEEMAAAQKSHGDGAYNDDIDVESGRRWRTTTNKRKTQIPNKLLDDGNAAHLDHSNPHTFEAEDLQKLILQATKDLDELDKKRRRDFKQYEMEKELHYRESLQNLTSEQKVEAEKKHEEIKKKHFEHPKVHHPGSKQQLEEVWKEQDHMPEQEFDPKIFFQMHDINGDGFLDQEEVESILTIEVKKLYNENDSTYDRNEMMEEYHRMREHIYREFDTNRDGLISKKEFLDYSKQAEFNRDEGWKGIEEAPVYTEEELKRYEQERRQLQEHYAKYGAYGYHPQPGMEYQYHPQQQQYQQGQPIYYQVQNPNQPQQHGQPQQQQQHQVYVVNAPPEHVQQPVQYQHVQLPPQTYQHQQMPPQQQQQQQQQHPNQNNLPSPIGQQYHPNVPNQPMIPQQQQQQQPNLGQPMINHPAQQQQMPNVQQQYNPSQQQQMHPNQYGGQPQNPQFNTHSVHQQQQQQQQHQQQQQQHPPLHPK</sequence>
<comment type="caution">
    <text evidence="18">The sequence shown here is derived from an EMBL/GenBank/DDBJ whole genome shotgun (WGS) entry which is preliminary data.</text>
</comment>
<dbReference type="InterPro" id="IPR002048">
    <property type="entry name" value="EF_hand_dom"/>
</dbReference>
<dbReference type="SUPFAM" id="SSF47473">
    <property type="entry name" value="EF-hand"/>
    <property type="match status" value="1"/>
</dbReference>
<dbReference type="GO" id="GO:0005085">
    <property type="term" value="F:guanyl-nucleotide exchange factor activity"/>
    <property type="evidence" value="ECO:0007669"/>
    <property type="project" value="UniProtKB-KW"/>
</dbReference>